<comment type="subcellular location">
    <subcellularLocation>
        <location evidence="1">Cytoplasm</location>
    </subcellularLocation>
</comment>
<feature type="repeat" description="Pumilio" evidence="6">
    <location>
        <begin position="304"/>
        <end position="339"/>
    </location>
</feature>
<name>A0ABR2EH31_9ROSI</name>
<feature type="repeat" description="Pumilio" evidence="6">
    <location>
        <begin position="376"/>
        <end position="411"/>
    </location>
</feature>
<dbReference type="InterPro" id="IPR033712">
    <property type="entry name" value="Pumilio_RNA-bd"/>
</dbReference>
<keyword evidence="4" id="KW-0810">Translation regulation</keyword>
<gene>
    <name evidence="9" type="ORF">V6N12_048386</name>
</gene>
<dbReference type="Pfam" id="PF00806">
    <property type="entry name" value="PUF"/>
    <property type="match status" value="8"/>
</dbReference>
<feature type="repeat" description="Pumilio" evidence="6">
    <location>
        <begin position="231"/>
        <end position="266"/>
    </location>
</feature>
<dbReference type="SMART" id="SM00025">
    <property type="entry name" value="Pumilio"/>
    <property type="match status" value="8"/>
</dbReference>
<feature type="domain" description="PUM-HD" evidence="8">
    <location>
        <begin position="133"/>
        <end position="475"/>
    </location>
</feature>
<dbReference type="SUPFAM" id="SSF48371">
    <property type="entry name" value="ARM repeat"/>
    <property type="match status" value="1"/>
</dbReference>
<evidence type="ECO:0000313" key="10">
    <source>
        <dbReference type="Proteomes" id="UP001472677"/>
    </source>
</evidence>
<dbReference type="PROSITE" id="PS50302">
    <property type="entry name" value="PUM"/>
    <property type="match status" value="6"/>
</dbReference>
<protein>
    <recommendedName>
        <fullName evidence="8">PUM-HD domain-containing protein</fullName>
    </recommendedName>
</protein>
<feature type="compositionally biased region" description="Basic and acidic residues" evidence="7">
    <location>
        <begin position="1"/>
        <end position="14"/>
    </location>
</feature>
<dbReference type="PROSITE" id="PS50303">
    <property type="entry name" value="PUM_HD"/>
    <property type="match status" value="1"/>
</dbReference>
<evidence type="ECO:0000256" key="1">
    <source>
        <dbReference type="ARBA" id="ARBA00004496"/>
    </source>
</evidence>
<proteinExistence type="predicted"/>
<evidence type="ECO:0000256" key="3">
    <source>
        <dbReference type="ARBA" id="ARBA00022737"/>
    </source>
</evidence>
<feature type="repeat" description="Pumilio" evidence="6">
    <location>
        <begin position="192"/>
        <end position="227"/>
    </location>
</feature>
<dbReference type="CDD" id="cd07920">
    <property type="entry name" value="Pumilio"/>
    <property type="match status" value="1"/>
</dbReference>
<feature type="region of interest" description="Disordered" evidence="7">
    <location>
        <begin position="1"/>
        <end position="37"/>
    </location>
</feature>
<dbReference type="EMBL" id="JBBPBM010000013">
    <property type="protein sequence ID" value="KAK8561312.1"/>
    <property type="molecule type" value="Genomic_DNA"/>
</dbReference>
<reference evidence="9 10" key="1">
    <citation type="journal article" date="2024" name="G3 (Bethesda)">
        <title>Genome assembly of Hibiscus sabdariffa L. provides insights into metabolisms of medicinal natural products.</title>
        <authorList>
            <person name="Kim T."/>
        </authorList>
    </citation>
    <scope>NUCLEOTIDE SEQUENCE [LARGE SCALE GENOMIC DNA]</scope>
    <source>
        <strain evidence="9">TK-2024</strain>
        <tissue evidence="9">Old leaves</tissue>
    </source>
</reference>
<keyword evidence="2" id="KW-0963">Cytoplasm</keyword>
<dbReference type="InterPro" id="IPR011989">
    <property type="entry name" value="ARM-like"/>
</dbReference>
<organism evidence="9 10">
    <name type="scientific">Hibiscus sabdariffa</name>
    <name type="common">roselle</name>
    <dbReference type="NCBI Taxonomy" id="183260"/>
    <lineage>
        <taxon>Eukaryota</taxon>
        <taxon>Viridiplantae</taxon>
        <taxon>Streptophyta</taxon>
        <taxon>Embryophyta</taxon>
        <taxon>Tracheophyta</taxon>
        <taxon>Spermatophyta</taxon>
        <taxon>Magnoliopsida</taxon>
        <taxon>eudicotyledons</taxon>
        <taxon>Gunneridae</taxon>
        <taxon>Pentapetalae</taxon>
        <taxon>rosids</taxon>
        <taxon>malvids</taxon>
        <taxon>Malvales</taxon>
        <taxon>Malvaceae</taxon>
        <taxon>Malvoideae</taxon>
        <taxon>Hibiscus</taxon>
    </lineage>
</organism>
<accession>A0ABR2EH31</accession>
<evidence type="ECO:0000256" key="6">
    <source>
        <dbReference type="PROSITE-ProRule" id="PRU00317"/>
    </source>
</evidence>
<dbReference type="InterPro" id="IPR001313">
    <property type="entry name" value="Pumilio_RNA-bd_rpt"/>
</dbReference>
<dbReference type="Gene3D" id="1.25.10.10">
    <property type="entry name" value="Leucine-rich Repeat Variant"/>
    <property type="match status" value="1"/>
</dbReference>
<sequence length="478" mass="54869">MADPNLPDKTKFNDYGKGLANPCDNQQGDGPSQLQNPKDDELEELFARMNLNLNPNPNPMRSPRNIWSDFRAPTMGSLYDGFKGGYYLNSTRSPPSQNMVPRASFSDTFARNRFLDSSIQRGTLSPLSPWLYNQQNYYYPTRPRSDHSSWLLRELRGRVCEFAKDQNGCRLLQTKLDDKILSGEEIEMLFIEVKDHLHELVVHRFANYLVQKLFRACNQELRTHLLLLLVCIPHRFLEICTDVHGSRTVQKFIDRITTREQRCIIFSALRPIAVILAKNSNGHHIIQECLLKFSNRELRLVMESFVDHCIYIATNQSGCFVVQQCLRHADPEMRGLLLGQIIANAILLSEDEYGNYVVQFVLEMKDDYLTARIIAELEGSFVTLSFSKYGSNVVEKCLKVSGEQLSAMIIREIMNDPDFVKVIGHDYGNYVAQSALSVSKGDLRNAFLALIRYHYSFLQSNPFGRRVLSRTKSCKNDR</sequence>
<evidence type="ECO:0000313" key="9">
    <source>
        <dbReference type="EMBL" id="KAK8561312.1"/>
    </source>
</evidence>
<dbReference type="InterPro" id="IPR016024">
    <property type="entry name" value="ARM-type_fold"/>
</dbReference>
<feature type="compositionally biased region" description="Polar residues" evidence="7">
    <location>
        <begin position="23"/>
        <end position="36"/>
    </location>
</feature>
<evidence type="ECO:0000256" key="4">
    <source>
        <dbReference type="ARBA" id="ARBA00022845"/>
    </source>
</evidence>
<dbReference type="Proteomes" id="UP001472677">
    <property type="component" value="Unassembled WGS sequence"/>
</dbReference>
<evidence type="ECO:0000256" key="2">
    <source>
        <dbReference type="ARBA" id="ARBA00022490"/>
    </source>
</evidence>
<evidence type="ECO:0000256" key="5">
    <source>
        <dbReference type="ARBA" id="ARBA00022884"/>
    </source>
</evidence>
<feature type="repeat" description="Pumilio" evidence="6">
    <location>
        <begin position="340"/>
        <end position="375"/>
    </location>
</feature>
<dbReference type="PANTHER" id="PTHR12537:SF129">
    <property type="entry name" value="PUMILIO HOMOLOG 15-LIKE"/>
    <property type="match status" value="1"/>
</dbReference>
<keyword evidence="10" id="KW-1185">Reference proteome</keyword>
<comment type="caution">
    <text evidence="9">The sequence shown here is derived from an EMBL/GenBank/DDBJ whole genome shotgun (WGS) entry which is preliminary data.</text>
</comment>
<feature type="repeat" description="Pumilio" evidence="6">
    <location>
        <begin position="412"/>
        <end position="449"/>
    </location>
</feature>
<dbReference type="InterPro" id="IPR033133">
    <property type="entry name" value="PUM-HD"/>
</dbReference>
<dbReference type="PANTHER" id="PTHR12537">
    <property type="entry name" value="RNA BINDING PROTEIN PUMILIO-RELATED"/>
    <property type="match status" value="1"/>
</dbReference>
<evidence type="ECO:0000259" key="8">
    <source>
        <dbReference type="PROSITE" id="PS50303"/>
    </source>
</evidence>
<keyword evidence="5" id="KW-0694">RNA-binding</keyword>
<evidence type="ECO:0000256" key="7">
    <source>
        <dbReference type="SAM" id="MobiDB-lite"/>
    </source>
</evidence>
<keyword evidence="3" id="KW-0677">Repeat</keyword>